<dbReference type="InterPro" id="IPR003607">
    <property type="entry name" value="HD/PDEase_dom"/>
</dbReference>
<evidence type="ECO:0000256" key="1">
    <source>
        <dbReference type="ARBA" id="ARBA00001638"/>
    </source>
</evidence>
<evidence type="ECO:0000256" key="6">
    <source>
        <dbReference type="ARBA" id="ARBA00022723"/>
    </source>
</evidence>
<dbReference type="RefSeq" id="WP_066604683.1">
    <property type="nucleotide sequence ID" value="NZ_CP014230.1"/>
</dbReference>
<dbReference type="GO" id="GO:0005737">
    <property type="term" value="C:cytoplasm"/>
    <property type="evidence" value="ECO:0007669"/>
    <property type="project" value="TreeGrafter"/>
</dbReference>
<dbReference type="AlphaFoldDB" id="A0A0X8JPR1"/>
<sequence>MLNTAPDPATDATWKRLADFIFELGMLRRTPRTGYQFLRSGAENVAEHSFRTAMIGYILARRAGADVPRTVFLCLFHDVHEARIGDFNYVNRIYNTSNPELALTHALEGTGLREEALALWRELEAGETLESHLAQDADQLDFIANLKEEQDMGNPYAPKWLKHAVLRLKTDAARELAQAVLRTDQSGWWFDRPDESWWRRGNGTPQSPQVDDKA</sequence>
<dbReference type="EC" id="3.1.3.89" evidence="5"/>
<evidence type="ECO:0000256" key="4">
    <source>
        <dbReference type="ARBA" id="ARBA00011738"/>
    </source>
</evidence>
<dbReference type="SUPFAM" id="SSF109604">
    <property type="entry name" value="HD-domain/PDEase-like"/>
    <property type="match status" value="1"/>
</dbReference>
<dbReference type="PANTHER" id="PTHR11845">
    <property type="entry name" value="5'-DEOXYNUCLEOTIDASE HDDC2"/>
    <property type="match status" value="1"/>
</dbReference>
<evidence type="ECO:0000259" key="8">
    <source>
        <dbReference type="SMART" id="SM00471"/>
    </source>
</evidence>
<protein>
    <recommendedName>
        <fullName evidence="5">5'-deoxynucleotidase</fullName>
        <ecNumber evidence="5">3.1.3.89</ecNumber>
    </recommendedName>
</protein>
<comment type="cofactor">
    <cofactor evidence="2">
        <name>Mn(2+)</name>
        <dbReference type="ChEBI" id="CHEBI:29035"/>
    </cofactor>
</comment>
<evidence type="ECO:0000256" key="2">
    <source>
        <dbReference type="ARBA" id="ARBA00001936"/>
    </source>
</evidence>
<reference evidence="10" key="1">
    <citation type="submission" date="2016-02" db="EMBL/GenBank/DDBJ databases">
        <authorList>
            <person name="Holder M.E."/>
            <person name="Ajami N.J."/>
            <person name="Petrosino J.F."/>
        </authorList>
    </citation>
    <scope>NUCLEOTIDE SEQUENCE [LARGE SCALE GENOMIC DNA]</scope>
    <source>
        <strain evidence="10">DSM 12838</strain>
    </source>
</reference>
<dbReference type="EMBL" id="CP014230">
    <property type="protein sequence ID" value="AMD92699.1"/>
    <property type="molecule type" value="Genomic_DNA"/>
</dbReference>
<evidence type="ECO:0000256" key="3">
    <source>
        <dbReference type="ARBA" id="ARBA00001941"/>
    </source>
</evidence>
<evidence type="ECO:0000256" key="5">
    <source>
        <dbReference type="ARBA" id="ARBA00012964"/>
    </source>
</evidence>
<dbReference type="GO" id="GO:0002953">
    <property type="term" value="F:5'-deoxynucleotidase activity"/>
    <property type="evidence" value="ECO:0007669"/>
    <property type="project" value="UniProtKB-EC"/>
</dbReference>
<name>A0A0X8JPR1_9BACT</name>
<comment type="catalytic activity">
    <reaction evidence="1">
        <text>a 2'-deoxyribonucleoside 5'-phosphate + H2O = a 2'-deoxyribonucleoside + phosphate</text>
        <dbReference type="Rhea" id="RHEA:36167"/>
        <dbReference type="ChEBI" id="CHEBI:15377"/>
        <dbReference type="ChEBI" id="CHEBI:18274"/>
        <dbReference type="ChEBI" id="CHEBI:43474"/>
        <dbReference type="ChEBI" id="CHEBI:65317"/>
        <dbReference type="EC" id="3.1.3.89"/>
    </reaction>
</comment>
<organism evidence="9 10">
    <name type="scientific">Desulfomicrobium orale DSM 12838</name>
    <dbReference type="NCBI Taxonomy" id="888061"/>
    <lineage>
        <taxon>Bacteria</taxon>
        <taxon>Pseudomonadati</taxon>
        <taxon>Thermodesulfobacteriota</taxon>
        <taxon>Desulfovibrionia</taxon>
        <taxon>Desulfovibrionales</taxon>
        <taxon>Desulfomicrobiaceae</taxon>
        <taxon>Desulfomicrobium</taxon>
    </lineage>
</organism>
<evidence type="ECO:0000313" key="10">
    <source>
        <dbReference type="Proteomes" id="UP000063964"/>
    </source>
</evidence>
<keyword evidence="10" id="KW-1185">Reference proteome</keyword>
<keyword evidence="7 9" id="KW-0378">Hydrolase</keyword>
<comment type="cofactor">
    <cofactor evidence="3">
        <name>Co(2+)</name>
        <dbReference type="ChEBI" id="CHEBI:48828"/>
    </cofactor>
</comment>
<comment type="subunit">
    <text evidence="4">Homodimer.</text>
</comment>
<dbReference type="KEGG" id="doa:AXF15_05995"/>
<feature type="domain" description="HD/PDEase" evidence="8">
    <location>
        <begin position="41"/>
        <end position="152"/>
    </location>
</feature>
<dbReference type="PANTHER" id="PTHR11845:SF13">
    <property type="entry name" value="5'-DEOXYNUCLEOTIDASE HDDC2"/>
    <property type="match status" value="1"/>
</dbReference>
<dbReference type="Proteomes" id="UP000063964">
    <property type="component" value="Chromosome"/>
</dbReference>
<keyword evidence="6" id="KW-0479">Metal-binding</keyword>
<dbReference type="SMART" id="SM00471">
    <property type="entry name" value="HDc"/>
    <property type="match status" value="1"/>
</dbReference>
<evidence type="ECO:0000256" key="7">
    <source>
        <dbReference type="ARBA" id="ARBA00022801"/>
    </source>
</evidence>
<dbReference type="InterPro" id="IPR039356">
    <property type="entry name" value="YfbR/HDDC2"/>
</dbReference>
<dbReference type="STRING" id="888061.AXF15_05995"/>
<dbReference type="Gene3D" id="1.10.3210.10">
    <property type="entry name" value="Hypothetical protein af1432"/>
    <property type="match status" value="1"/>
</dbReference>
<gene>
    <name evidence="9" type="ORF">AXF15_05995</name>
</gene>
<dbReference type="InterPro" id="IPR006674">
    <property type="entry name" value="HD_domain"/>
</dbReference>
<dbReference type="GO" id="GO:0046872">
    <property type="term" value="F:metal ion binding"/>
    <property type="evidence" value="ECO:0007669"/>
    <property type="project" value="UniProtKB-KW"/>
</dbReference>
<dbReference type="OrthoDB" id="9786155at2"/>
<proteinExistence type="predicted"/>
<dbReference type="Pfam" id="PF13023">
    <property type="entry name" value="HD_3"/>
    <property type="match status" value="1"/>
</dbReference>
<accession>A0A0X8JPR1</accession>
<evidence type="ECO:0000313" key="9">
    <source>
        <dbReference type="EMBL" id="AMD92699.1"/>
    </source>
</evidence>